<evidence type="ECO:0000313" key="2">
    <source>
        <dbReference type="EMBL" id="ARS89402.1"/>
    </source>
</evidence>
<reference evidence="3" key="1">
    <citation type="submission" date="2017-02" db="EMBL/GenBank/DDBJ databases">
        <title>Natronthermophilus aegyptiacus gen. nov.,sp. nov., an aerobic, extremely halophilic alkalithermophilic archaeon isolated from the athalassohaline Wadi An Natrun, Egypt.</title>
        <authorList>
            <person name="Zhao B."/>
        </authorList>
    </citation>
    <scope>NUCLEOTIDE SEQUENCE [LARGE SCALE GENOMIC DNA]</scope>
    <source>
        <strain evidence="3">JW/NM-HA 15</strain>
    </source>
</reference>
<accession>A0A2Z2HQX3</accession>
<dbReference type="EMBL" id="CP019893">
    <property type="protein sequence ID" value="ARS89402.1"/>
    <property type="molecule type" value="Genomic_DNA"/>
</dbReference>
<organism evidence="2 3">
    <name type="scientific">Natrarchaeobaculum aegyptiacum</name>
    <dbReference type="NCBI Taxonomy" id="745377"/>
    <lineage>
        <taxon>Archaea</taxon>
        <taxon>Methanobacteriati</taxon>
        <taxon>Methanobacteriota</taxon>
        <taxon>Stenosarchaea group</taxon>
        <taxon>Halobacteria</taxon>
        <taxon>Halobacteriales</taxon>
        <taxon>Natrialbaceae</taxon>
        <taxon>Natrarchaeobaculum</taxon>
    </lineage>
</organism>
<proteinExistence type="predicted"/>
<dbReference type="AlphaFoldDB" id="A0A2Z2HQX3"/>
<evidence type="ECO:0000256" key="1">
    <source>
        <dbReference type="SAM" id="MobiDB-lite"/>
    </source>
</evidence>
<name>A0A2Z2HQX3_9EURY</name>
<dbReference type="Proteomes" id="UP000250088">
    <property type="component" value="Chromosome"/>
</dbReference>
<evidence type="ECO:0000313" key="3">
    <source>
        <dbReference type="Proteomes" id="UP000250088"/>
    </source>
</evidence>
<feature type="region of interest" description="Disordered" evidence="1">
    <location>
        <begin position="43"/>
        <end position="66"/>
    </location>
</feature>
<dbReference type="KEGG" id="naj:B1756_06325"/>
<protein>
    <submittedName>
        <fullName evidence="2">Uncharacterized protein</fullName>
    </submittedName>
</protein>
<gene>
    <name evidence="2" type="ORF">B1756_06325</name>
</gene>
<sequence length="130" mass="14507">MATAVRPAGLEGANRWIRSYIVRIVSISYEKRWEPTECSLVAGSRPLSPDRTGSDTSRGRPVTRFGQADEGIIRNSRIRNACSRLGSTWQFAGCRHRKPRGRSIVATESQCAPDRTTAVRSVCKQFQLLL</sequence>
<keyword evidence="3" id="KW-1185">Reference proteome</keyword>